<protein>
    <submittedName>
        <fullName evidence="2">Uncharacterized protein</fullName>
    </submittedName>
</protein>
<evidence type="ECO:0000256" key="1">
    <source>
        <dbReference type="SAM" id="MobiDB-lite"/>
    </source>
</evidence>
<dbReference type="EMBL" id="PPTA01000007">
    <property type="protein sequence ID" value="TFB02239.1"/>
    <property type="molecule type" value="Genomic_DNA"/>
</dbReference>
<keyword evidence="3" id="KW-1185">Reference proteome</keyword>
<reference evidence="2 3" key="1">
    <citation type="submission" date="2018-01" db="EMBL/GenBank/DDBJ databases">
        <title>Genome characterization of the sugarcane-associated fungus Trichoderma ghanense CCMA-1212 and their application in lignocelulose bioconversion.</title>
        <authorList>
            <person name="Steindorff A.S."/>
            <person name="Mendes T.D."/>
            <person name="Vilela E.S.D."/>
            <person name="Rodrigues D.S."/>
            <person name="Formighieri E.F."/>
            <person name="Melo I.S."/>
            <person name="Favaro L.C.L."/>
        </authorList>
    </citation>
    <scope>NUCLEOTIDE SEQUENCE [LARGE SCALE GENOMIC DNA]</scope>
    <source>
        <strain evidence="2 3">CCMA-1212</strain>
    </source>
</reference>
<proteinExistence type="predicted"/>
<dbReference type="RefSeq" id="XP_073558440.1">
    <property type="nucleotide sequence ID" value="XM_073703022.1"/>
</dbReference>
<feature type="region of interest" description="Disordered" evidence="1">
    <location>
        <begin position="291"/>
        <end position="312"/>
    </location>
</feature>
<feature type="compositionally biased region" description="Acidic residues" evidence="1">
    <location>
        <begin position="140"/>
        <end position="151"/>
    </location>
</feature>
<accession>A0ABY2H2Q4</accession>
<feature type="region of interest" description="Disordered" evidence="1">
    <location>
        <begin position="1"/>
        <end position="62"/>
    </location>
</feature>
<name>A0ABY2H2Q4_9HYPO</name>
<feature type="region of interest" description="Disordered" evidence="1">
    <location>
        <begin position="103"/>
        <end position="167"/>
    </location>
</feature>
<sequence length="540" mass="62306">MAPPKNPRKPQKGTEAKETPRKGREKNSHPKSRKLIRKSEREREQEREQKRERTQKQRGGQYILDYARLHNGLELELPEEEDFIKYSAVPRRGFYVKVRQLRKEVKKKEDPPQPQSSTASAPWVPSPYDNAFPKRPYWAGDDDELEDEQEENQGRSRKRARTGSNMSAKRQRYYKKFSSLSQEFIFSEDESDEEEIQIPEHVVRKTPATFMGIPREIRLQILHSILTVQEPIQVFSGWKQLYWKEDLRLSTGILRVCKSVYEEACTVLYGANTFLYLLRDPSSEADAIDSLATDDSSQAVDEPASNDDDDDLDYEEEGVAARPARPPKERTINIAKYAHLFRKINIKAEANRYSSCTLQGMAAAIKVFARKVAQDGIGWEKDAYFIHTLTVSVTPTSNQQGKNQEPNFTFVNFFVPGSPVLSAIKAVDCQLLRIDILTSETKRGKTCYMSGTGSCRLELNRIHERLCDNREQISSGDGGNKIRRWREMKLAKMSEKKIDELAKHIAMFCKQRGFGQRTTESMDVDSPYWNDFEDEDEDDF</sequence>
<feature type="compositionally biased region" description="Basic residues" evidence="1">
    <location>
        <begin position="1"/>
        <end position="11"/>
    </location>
</feature>
<organism evidence="2 3">
    <name type="scientific">Trichoderma ghanense</name>
    <dbReference type="NCBI Taxonomy" id="65468"/>
    <lineage>
        <taxon>Eukaryota</taxon>
        <taxon>Fungi</taxon>
        <taxon>Dikarya</taxon>
        <taxon>Ascomycota</taxon>
        <taxon>Pezizomycotina</taxon>
        <taxon>Sordariomycetes</taxon>
        <taxon>Hypocreomycetidae</taxon>
        <taxon>Hypocreales</taxon>
        <taxon>Hypocreaceae</taxon>
        <taxon>Trichoderma</taxon>
    </lineage>
</organism>
<dbReference type="GeneID" id="300577472"/>
<dbReference type="Proteomes" id="UP001642720">
    <property type="component" value="Unassembled WGS sequence"/>
</dbReference>
<comment type="caution">
    <text evidence="2">The sequence shown here is derived from an EMBL/GenBank/DDBJ whole genome shotgun (WGS) entry which is preliminary data.</text>
</comment>
<evidence type="ECO:0000313" key="2">
    <source>
        <dbReference type="EMBL" id="TFB02239.1"/>
    </source>
</evidence>
<evidence type="ECO:0000313" key="3">
    <source>
        <dbReference type="Proteomes" id="UP001642720"/>
    </source>
</evidence>
<feature type="compositionally biased region" description="Basic and acidic residues" evidence="1">
    <location>
        <begin position="12"/>
        <end position="28"/>
    </location>
</feature>
<feature type="compositionally biased region" description="Basic and acidic residues" evidence="1">
    <location>
        <begin position="37"/>
        <end position="55"/>
    </location>
</feature>
<gene>
    <name evidence="2" type="ORF">CCMA1212_005777</name>
</gene>